<sequence length="137" mass="14769">MAALAGREPGTGWYVETATGRVVRRAPRGAHTGDGGRVDRAAEEAPIMAEHELDPREDLKGAKEFIEHLHPLKAVKEAMEKAAELLDPAESDPRVVVPEPDTVSEMAEGGPGGKPPKPREAHPMPDAKELGKEHRGY</sequence>
<reference evidence="2 3" key="1">
    <citation type="journal article" date="2023" name="ISME J.">
        <title>Thermophilic Dehalococcoidia with unusual traits shed light on an unexpected past.</title>
        <authorList>
            <person name="Palmer M."/>
            <person name="Covington J.K."/>
            <person name="Zhou E.M."/>
            <person name="Thomas S.C."/>
            <person name="Habib N."/>
            <person name="Seymour C.O."/>
            <person name="Lai D."/>
            <person name="Johnston J."/>
            <person name="Hashimi A."/>
            <person name="Jiao J.Y."/>
            <person name="Muok A.R."/>
            <person name="Liu L."/>
            <person name="Xian W.D."/>
            <person name="Zhi X.Y."/>
            <person name="Li M.M."/>
            <person name="Silva L.P."/>
            <person name="Bowen B.P."/>
            <person name="Louie K."/>
            <person name="Briegel A."/>
            <person name="Pett-Ridge J."/>
            <person name="Weber P.K."/>
            <person name="Tocheva E.I."/>
            <person name="Woyke T."/>
            <person name="Northen T.R."/>
            <person name="Mayali X."/>
            <person name="Li W.J."/>
            <person name="Hedlund B.P."/>
        </authorList>
    </citation>
    <scope>NUCLEOTIDE SEQUENCE [LARGE SCALE GENOMIC DNA]</scope>
    <source>
        <strain evidence="2 3">YIM 72310</strain>
    </source>
</reference>
<feature type="region of interest" description="Disordered" evidence="1">
    <location>
        <begin position="85"/>
        <end position="137"/>
    </location>
</feature>
<evidence type="ECO:0000313" key="3">
    <source>
        <dbReference type="Proteomes" id="UP001212803"/>
    </source>
</evidence>
<name>A0ABY7M957_9CHLR</name>
<keyword evidence="3" id="KW-1185">Reference proteome</keyword>
<protein>
    <submittedName>
        <fullName evidence="2">Uncharacterized protein</fullName>
    </submittedName>
</protein>
<evidence type="ECO:0000256" key="1">
    <source>
        <dbReference type="SAM" id="MobiDB-lite"/>
    </source>
</evidence>
<dbReference type="RefSeq" id="WP_270057563.1">
    <property type="nucleotide sequence ID" value="NZ_CP115149.1"/>
</dbReference>
<accession>A0ABY7M957</accession>
<dbReference type="Proteomes" id="UP001212803">
    <property type="component" value="Chromosome"/>
</dbReference>
<gene>
    <name evidence="2" type="ORF">O0235_05650</name>
</gene>
<evidence type="ECO:0000313" key="2">
    <source>
        <dbReference type="EMBL" id="WBL37049.1"/>
    </source>
</evidence>
<organism evidence="2 3">
    <name type="scientific">Tepidiforma flava</name>
    <dbReference type="NCBI Taxonomy" id="3004094"/>
    <lineage>
        <taxon>Bacteria</taxon>
        <taxon>Bacillati</taxon>
        <taxon>Chloroflexota</taxon>
        <taxon>Tepidiformia</taxon>
        <taxon>Tepidiformales</taxon>
        <taxon>Tepidiformaceae</taxon>
        <taxon>Tepidiforma</taxon>
    </lineage>
</organism>
<feature type="compositionally biased region" description="Basic and acidic residues" evidence="1">
    <location>
        <begin position="117"/>
        <end position="137"/>
    </location>
</feature>
<dbReference type="EMBL" id="CP115149">
    <property type="protein sequence ID" value="WBL37049.1"/>
    <property type="molecule type" value="Genomic_DNA"/>
</dbReference>
<proteinExistence type="predicted"/>